<organism evidence="2 3">
    <name type="scientific">Fuscovulum ytuae</name>
    <dbReference type="NCBI Taxonomy" id="3042299"/>
    <lineage>
        <taxon>Bacteria</taxon>
        <taxon>Pseudomonadati</taxon>
        <taxon>Pseudomonadota</taxon>
        <taxon>Alphaproteobacteria</taxon>
        <taxon>Rhodobacterales</taxon>
        <taxon>Paracoccaceae</taxon>
        <taxon>Fuscovulum</taxon>
    </lineage>
</organism>
<evidence type="ECO:0000313" key="3">
    <source>
        <dbReference type="Proteomes" id="UP001230978"/>
    </source>
</evidence>
<dbReference type="GO" id="GO:0016787">
    <property type="term" value="F:hydrolase activity"/>
    <property type="evidence" value="ECO:0007669"/>
    <property type="project" value="UniProtKB-KW"/>
</dbReference>
<dbReference type="InterPro" id="IPR036514">
    <property type="entry name" value="SGNH_hydro_sf"/>
</dbReference>
<gene>
    <name evidence="2" type="ORF">QF092_14440</name>
</gene>
<evidence type="ECO:0000313" key="2">
    <source>
        <dbReference type="EMBL" id="WGV15450.1"/>
    </source>
</evidence>
<keyword evidence="3" id="KW-1185">Reference proteome</keyword>
<dbReference type="Proteomes" id="UP001230978">
    <property type="component" value="Chromosome"/>
</dbReference>
<dbReference type="RefSeq" id="WP_281464834.1">
    <property type="nucleotide sequence ID" value="NZ_CP124535.1"/>
</dbReference>
<dbReference type="Gene3D" id="3.40.50.1110">
    <property type="entry name" value="SGNH hydrolase"/>
    <property type="match status" value="1"/>
</dbReference>
<feature type="domain" description="SGNH hydrolase-type esterase" evidence="1">
    <location>
        <begin position="33"/>
        <end position="214"/>
    </location>
</feature>
<dbReference type="PROSITE" id="PS51257">
    <property type="entry name" value="PROKAR_LIPOPROTEIN"/>
    <property type="match status" value="1"/>
</dbReference>
<dbReference type="EMBL" id="CP124535">
    <property type="protein sequence ID" value="WGV15450.1"/>
    <property type="molecule type" value="Genomic_DNA"/>
</dbReference>
<name>A0ABY8Q5A3_9RHOB</name>
<dbReference type="CDD" id="cd00229">
    <property type="entry name" value="SGNH_hydrolase"/>
    <property type="match status" value="1"/>
</dbReference>
<dbReference type="SUPFAM" id="SSF52266">
    <property type="entry name" value="SGNH hydrolase"/>
    <property type="match status" value="1"/>
</dbReference>
<reference evidence="2 3" key="1">
    <citation type="submission" date="2023-04" db="EMBL/GenBank/DDBJ databases">
        <title>YMD61, complete Genome.</title>
        <authorList>
            <person name="Zhang J."/>
        </authorList>
    </citation>
    <scope>NUCLEOTIDE SEQUENCE [LARGE SCALE GENOMIC DNA]</scope>
    <source>
        <strain evidence="2 3">YMD61</strain>
    </source>
</reference>
<keyword evidence="2" id="KW-0378">Hydrolase</keyword>
<accession>A0ABY8Q5A3</accession>
<dbReference type="InterPro" id="IPR013830">
    <property type="entry name" value="SGNH_hydro"/>
</dbReference>
<proteinExistence type="predicted"/>
<evidence type="ECO:0000259" key="1">
    <source>
        <dbReference type="Pfam" id="PF13472"/>
    </source>
</evidence>
<protein>
    <submittedName>
        <fullName evidence="2">SGNH/GDSL hydrolase family protein</fullName>
    </submittedName>
</protein>
<dbReference type="Pfam" id="PF13472">
    <property type="entry name" value="Lipase_GDSL_2"/>
    <property type="match status" value="1"/>
</dbReference>
<sequence>MLRALIALLTLSFLISCGEMVTESTKDARILLMGDSMMAANRGSNNAVADEIERRLGEEVIDRSIIAARYFYYLPLTGAAGLRLPSQYLPGKWDWVVLNGGGNDLMFGCGCGYCSGMVDRLISKDGKSGAIPELVGRIRANGARVVFSGYLRNPGLYTPVRACKPFGDELDRRLARLDAADPGFFFLPMSDLVPRGDPSLHQQDLMHPSPKGSAAIGARIAATIRKAEN</sequence>